<dbReference type="Proteomes" id="UP001156670">
    <property type="component" value="Unassembled WGS sequence"/>
</dbReference>
<dbReference type="EMBL" id="BSOB01000046">
    <property type="protein sequence ID" value="GLQ94338.1"/>
    <property type="molecule type" value="Genomic_DNA"/>
</dbReference>
<gene>
    <name evidence="1" type="ORF">GCM10007901_32900</name>
</gene>
<name>A0ABQ5XRY3_9GAMM</name>
<comment type="caution">
    <text evidence="1">The sequence shown here is derived from an EMBL/GenBank/DDBJ whole genome shotgun (WGS) entry which is preliminary data.</text>
</comment>
<proteinExistence type="predicted"/>
<sequence length="218" mass="24508">MAQDDSVKMSFDKDGLIAIKKAVTRGKPYHERISIALAIRLANAFSANVDAFSVLDEIDYLEGIKPTSRTKEEAQFKRPPLQGLWHKHFFSPKHLVKNIGVRWNLDNGGNKGLSTMISEIQKKHGQDPDVWPSVLAHRLVMGGFEERAARGLTGDWIIYAKHENNNFYLDLATHEEGLEPEQLLQKLRNGCNAEFPFIFDDLLVMPHAFPASPTIGCA</sequence>
<reference evidence="2" key="1">
    <citation type="journal article" date="2019" name="Int. J. Syst. Evol. Microbiol.">
        <title>The Global Catalogue of Microorganisms (GCM) 10K type strain sequencing project: providing services to taxonomists for standard genome sequencing and annotation.</title>
        <authorList>
            <consortium name="The Broad Institute Genomics Platform"/>
            <consortium name="The Broad Institute Genome Sequencing Center for Infectious Disease"/>
            <person name="Wu L."/>
            <person name="Ma J."/>
        </authorList>
    </citation>
    <scope>NUCLEOTIDE SEQUENCE [LARGE SCALE GENOMIC DNA]</scope>
    <source>
        <strain evidence="2">NBRC 111980</strain>
    </source>
</reference>
<dbReference type="RefSeq" id="WP_284322041.1">
    <property type="nucleotide sequence ID" value="NZ_BSOB01000046.1"/>
</dbReference>
<accession>A0ABQ5XRY3</accession>
<evidence type="ECO:0000313" key="1">
    <source>
        <dbReference type="EMBL" id="GLQ94338.1"/>
    </source>
</evidence>
<protein>
    <submittedName>
        <fullName evidence="1">Uncharacterized protein</fullName>
    </submittedName>
</protein>
<evidence type="ECO:0000313" key="2">
    <source>
        <dbReference type="Proteomes" id="UP001156670"/>
    </source>
</evidence>
<keyword evidence="2" id="KW-1185">Reference proteome</keyword>
<organism evidence="1 2">
    <name type="scientific">Dyella acidisoli</name>
    <dbReference type="NCBI Taxonomy" id="1867834"/>
    <lineage>
        <taxon>Bacteria</taxon>
        <taxon>Pseudomonadati</taxon>
        <taxon>Pseudomonadota</taxon>
        <taxon>Gammaproteobacteria</taxon>
        <taxon>Lysobacterales</taxon>
        <taxon>Rhodanobacteraceae</taxon>
        <taxon>Dyella</taxon>
    </lineage>
</organism>